<keyword evidence="2 5" id="KW-0255">Endonuclease</keyword>
<dbReference type="NCBIfam" id="TIGR00277">
    <property type="entry name" value="HDIG"/>
    <property type="match status" value="1"/>
</dbReference>
<dbReference type="InterPro" id="IPR006675">
    <property type="entry name" value="HDIG_dom"/>
</dbReference>
<dbReference type="EC" id="3.1.-.-" evidence="5 6"/>
<dbReference type="SUPFAM" id="SSF54791">
    <property type="entry name" value="Eukaryotic type KH-domain (KH-domain type I)"/>
    <property type="match status" value="1"/>
</dbReference>
<evidence type="ECO:0000256" key="4">
    <source>
        <dbReference type="ARBA" id="ARBA00022884"/>
    </source>
</evidence>
<keyword evidence="7" id="KW-0175">Coiled coil</keyword>
<dbReference type="CDD" id="cd00077">
    <property type="entry name" value="HDc"/>
    <property type="match status" value="1"/>
</dbReference>
<comment type="similarity">
    <text evidence="5">Belongs to the RNase Y family.</text>
</comment>
<dbReference type="SUPFAM" id="SSF109604">
    <property type="entry name" value="HD-domain/PDEase-like"/>
    <property type="match status" value="1"/>
</dbReference>
<dbReference type="RefSeq" id="WP_248824545.1">
    <property type="nucleotide sequence ID" value="NZ_JALKFT010000008.1"/>
</dbReference>
<feature type="region of interest" description="Disordered" evidence="8">
    <location>
        <begin position="60"/>
        <end position="124"/>
    </location>
</feature>
<accession>A0ABT0JYE2</accession>
<keyword evidence="11" id="KW-1185">Reference proteome</keyword>
<protein>
    <recommendedName>
        <fullName evidence="5 6">Ribonuclease Y</fullName>
        <shortName evidence="5">RNase Y</shortName>
        <ecNumber evidence="5 6">3.1.-.-</ecNumber>
    </recommendedName>
</protein>
<evidence type="ECO:0000256" key="7">
    <source>
        <dbReference type="SAM" id="Coils"/>
    </source>
</evidence>
<dbReference type="SMART" id="SM00322">
    <property type="entry name" value="KH"/>
    <property type="match status" value="1"/>
</dbReference>
<dbReference type="Proteomes" id="UP001201873">
    <property type="component" value="Unassembled WGS sequence"/>
</dbReference>
<comment type="caution">
    <text evidence="10">The sequence shown here is derived from an EMBL/GenBank/DDBJ whole genome shotgun (WGS) entry which is preliminary data.</text>
</comment>
<evidence type="ECO:0000256" key="1">
    <source>
        <dbReference type="ARBA" id="ARBA00022722"/>
    </source>
</evidence>
<feature type="domain" description="HD" evidence="9">
    <location>
        <begin position="493"/>
        <end position="586"/>
    </location>
</feature>
<name>A0ABT0JYE2_9ACTN</name>
<dbReference type="PROSITE" id="PS50084">
    <property type="entry name" value="KH_TYPE_1"/>
    <property type="match status" value="1"/>
</dbReference>
<dbReference type="InterPro" id="IPR004088">
    <property type="entry name" value="KH_dom_type_1"/>
</dbReference>
<proteinExistence type="inferred from homology"/>
<keyword evidence="4 5" id="KW-0694">RNA-binding</keyword>
<evidence type="ECO:0000256" key="3">
    <source>
        <dbReference type="ARBA" id="ARBA00022801"/>
    </source>
</evidence>
<dbReference type="SMART" id="SM00471">
    <property type="entry name" value="HDc"/>
    <property type="match status" value="1"/>
</dbReference>
<evidence type="ECO:0000259" key="9">
    <source>
        <dbReference type="PROSITE" id="PS51831"/>
    </source>
</evidence>
<dbReference type="InterPro" id="IPR003607">
    <property type="entry name" value="HD/PDEase_dom"/>
</dbReference>
<sequence length="677" mass="73602">MEGVLIIVLSVVVLVLAGLVVMVARLAHPDGRRSRPVRARSRLPAIGDVVRGFGIGSRSLPVEPGGVLPPTADVPDGADEEPTVRVLPASAAAGPVQRQPADDRSQPALASSAGPPGTPIEPATAEAATAETATAETATAETASTEVEAIEAGAGESAPVLARAEREAQERLVRAEREAAQIRRRGAEEAAALRDRARVQATAEARRLEAAARDTARAEAESVRVEAAAIRAEQRLRAEALEAREQRLDQRVAELDERVADIDQRSERVTHRDQELREREAECARRTAEADERDERLRQALERVAGLTTTQARAELITSIEQDTRRQAALRVREIETRAEEEGEQRARRIVTTAIQRVASEQTTESVVTVLQLPGDEMKGRIIGREGRNIRTFESVTGVNVLIDDTPEAVLLSCFDPVRREIGRITLAALVADGRIHPHRIEEEHARAQVEVEARCVRAGEDALVETGVSELHPELIVLLGRLRYRTSYGQNVLAHLIESAHLAGLMAAELQLELPLAKRAALLHDLGKALTHEAEGSHALVGADVARRYGESEEVVHAIEAHHNEVAPRSLCAVLTQAADQISGGRPGARRASLESYVQRLERIERIAGDRPGVDRVFAMQAGREVRVMVVPEEVDDAAAHLLARDVARQIEEELTYPGQIRVTVVRETRAVGTAR</sequence>
<dbReference type="Pfam" id="PF12072">
    <property type="entry name" value="RNase_Y_N"/>
    <property type="match status" value="1"/>
</dbReference>
<evidence type="ECO:0000256" key="8">
    <source>
        <dbReference type="SAM" id="MobiDB-lite"/>
    </source>
</evidence>
<feature type="coiled-coil region" evidence="7">
    <location>
        <begin position="231"/>
        <end position="265"/>
    </location>
</feature>
<organism evidence="10 11">
    <name type="scientific">Frankia umida</name>
    <dbReference type="NCBI Taxonomy" id="573489"/>
    <lineage>
        <taxon>Bacteria</taxon>
        <taxon>Bacillati</taxon>
        <taxon>Actinomycetota</taxon>
        <taxon>Actinomycetes</taxon>
        <taxon>Frankiales</taxon>
        <taxon>Frankiaceae</taxon>
        <taxon>Frankia</taxon>
    </lineage>
</organism>
<dbReference type="Pfam" id="PF01966">
    <property type="entry name" value="HD"/>
    <property type="match status" value="1"/>
</dbReference>
<evidence type="ECO:0000256" key="2">
    <source>
        <dbReference type="ARBA" id="ARBA00022759"/>
    </source>
</evidence>
<dbReference type="PANTHER" id="PTHR12826">
    <property type="entry name" value="RIBONUCLEASE Y"/>
    <property type="match status" value="1"/>
</dbReference>
<keyword evidence="1 5" id="KW-0540">Nuclease</keyword>
<dbReference type="CDD" id="cd22431">
    <property type="entry name" value="KH-I_RNaseY"/>
    <property type="match status" value="1"/>
</dbReference>
<dbReference type="PROSITE" id="PS51831">
    <property type="entry name" value="HD"/>
    <property type="match status" value="1"/>
</dbReference>
<dbReference type="InterPro" id="IPR036612">
    <property type="entry name" value="KH_dom_type_1_sf"/>
</dbReference>
<dbReference type="HAMAP" id="MF_00335">
    <property type="entry name" value="RNase_Y"/>
    <property type="match status" value="1"/>
</dbReference>
<dbReference type="PANTHER" id="PTHR12826:SF15">
    <property type="entry name" value="RIBONUCLEASE Y"/>
    <property type="match status" value="1"/>
</dbReference>
<evidence type="ECO:0000256" key="5">
    <source>
        <dbReference type="HAMAP-Rule" id="MF_00335"/>
    </source>
</evidence>
<comment type="function">
    <text evidence="5">Endoribonuclease that initiates mRNA decay.</text>
</comment>
<reference evidence="10 11" key="1">
    <citation type="submission" date="2022-04" db="EMBL/GenBank/DDBJ databases">
        <title>Genome diversity in the genus Frankia.</title>
        <authorList>
            <person name="Carlos-Shanley C."/>
            <person name="Hahn D."/>
        </authorList>
    </citation>
    <scope>NUCLEOTIDE SEQUENCE [LARGE SCALE GENOMIC DNA]</scope>
    <source>
        <strain evidence="10 11">Ag45/Mut15</strain>
    </source>
</reference>
<dbReference type="Pfam" id="PF00013">
    <property type="entry name" value="KH_1"/>
    <property type="match status" value="1"/>
</dbReference>
<dbReference type="InterPro" id="IPR006674">
    <property type="entry name" value="HD_domain"/>
</dbReference>
<evidence type="ECO:0000313" key="11">
    <source>
        <dbReference type="Proteomes" id="UP001201873"/>
    </source>
</evidence>
<dbReference type="InterPro" id="IPR017705">
    <property type="entry name" value="Ribonuclease_Y"/>
</dbReference>
<gene>
    <name evidence="5 10" type="primary">rny</name>
    <name evidence="10" type="ORF">MXD59_10685</name>
</gene>
<dbReference type="EMBL" id="JALKFT010000008">
    <property type="protein sequence ID" value="MCK9876237.1"/>
    <property type="molecule type" value="Genomic_DNA"/>
</dbReference>
<evidence type="ECO:0000256" key="6">
    <source>
        <dbReference type="NCBIfam" id="TIGR03319"/>
    </source>
</evidence>
<dbReference type="InterPro" id="IPR022711">
    <property type="entry name" value="RNase_Y_N"/>
</dbReference>
<dbReference type="NCBIfam" id="TIGR03319">
    <property type="entry name" value="RNase_Y"/>
    <property type="match status" value="1"/>
</dbReference>
<evidence type="ECO:0000313" key="10">
    <source>
        <dbReference type="EMBL" id="MCK9876237.1"/>
    </source>
</evidence>
<keyword evidence="3 5" id="KW-0378">Hydrolase</keyword>
<dbReference type="InterPro" id="IPR004087">
    <property type="entry name" value="KH_dom"/>
</dbReference>
<dbReference type="Gene3D" id="1.10.3210.10">
    <property type="entry name" value="Hypothetical protein af1432"/>
    <property type="match status" value="1"/>
</dbReference>